<proteinExistence type="predicted"/>
<comment type="caution">
    <text evidence="2">The sequence shown here is derived from an EMBL/GenBank/DDBJ whole genome shotgun (WGS) entry which is preliminary data.</text>
</comment>
<evidence type="ECO:0000256" key="1">
    <source>
        <dbReference type="SAM" id="MobiDB-lite"/>
    </source>
</evidence>
<evidence type="ECO:0000313" key="3">
    <source>
        <dbReference type="Proteomes" id="UP000481861"/>
    </source>
</evidence>
<accession>A0A7C8MHL4</accession>
<sequence>MPPLPTKAKTAEAQLASGLGMVEWDRFMTFTRIEARALLCDNAECAWTSLPADVKRGIERRVNARLAAESISTVADDIFRWRMSRTLSCLKKSDLKASAKAAAASSSTAAVDNQPTTYPYDPVRDV</sequence>
<keyword evidence="3" id="KW-1185">Reference proteome</keyword>
<organism evidence="2 3">
    <name type="scientific">Massariosphaeria phaeospora</name>
    <dbReference type="NCBI Taxonomy" id="100035"/>
    <lineage>
        <taxon>Eukaryota</taxon>
        <taxon>Fungi</taxon>
        <taxon>Dikarya</taxon>
        <taxon>Ascomycota</taxon>
        <taxon>Pezizomycotina</taxon>
        <taxon>Dothideomycetes</taxon>
        <taxon>Pleosporomycetidae</taxon>
        <taxon>Pleosporales</taxon>
        <taxon>Pleosporales incertae sedis</taxon>
        <taxon>Massariosphaeria</taxon>
    </lineage>
</organism>
<dbReference type="AlphaFoldDB" id="A0A7C8MHL4"/>
<reference evidence="2 3" key="1">
    <citation type="submission" date="2020-01" db="EMBL/GenBank/DDBJ databases">
        <authorList>
            <consortium name="DOE Joint Genome Institute"/>
            <person name="Haridas S."/>
            <person name="Albert R."/>
            <person name="Binder M."/>
            <person name="Bloem J."/>
            <person name="Labutti K."/>
            <person name="Salamov A."/>
            <person name="Andreopoulos B."/>
            <person name="Baker S.E."/>
            <person name="Barry K."/>
            <person name="Bills G."/>
            <person name="Bluhm B.H."/>
            <person name="Cannon C."/>
            <person name="Castanera R."/>
            <person name="Culley D.E."/>
            <person name="Daum C."/>
            <person name="Ezra D."/>
            <person name="Gonzalez J.B."/>
            <person name="Henrissat B."/>
            <person name="Kuo A."/>
            <person name="Liang C."/>
            <person name="Lipzen A."/>
            <person name="Lutzoni F."/>
            <person name="Magnuson J."/>
            <person name="Mondo S."/>
            <person name="Nolan M."/>
            <person name="Ohm R."/>
            <person name="Pangilinan J."/>
            <person name="Park H.-J.H."/>
            <person name="Ramirez L."/>
            <person name="Alfaro M."/>
            <person name="Sun H."/>
            <person name="Tritt A."/>
            <person name="Yoshinaga Y."/>
            <person name="Zwiers L.-H.L."/>
            <person name="Turgeon B.G."/>
            <person name="Goodwin S.B."/>
            <person name="Spatafora J.W."/>
            <person name="Crous P.W."/>
            <person name="Grigoriev I.V."/>
        </authorList>
    </citation>
    <scope>NUCLEOTIDE SEQUENCE [LARGE SCALE GENOMIC DNA]</scope>
    <source>
        <strain evidence="2 3">CBS 611.86</strain>
    </source>
</reference>
<dbReference type="OrthoDB" id="3937045at2759"/>
<feature type="region of interest" description="Disordered" evidence="1">
    <location>
        <begin position="103"/>
        <end position="126"/>
    </location>
</feature>
<name>A0A7C8MHL4_9PLEO</name>
<dbReference type="EMBL" id="JAADJZ010000004">
    <property type="protein sequence ID" value="KAF2875623.1"/>
    <property type="molecule type" value="Genomic_DNA"/>
</dbReference>
<gene>
    <name evidence="2" type="ORF">BDV95DRAFT_603037</name>
</gene>
<evidence type="ECO:0000313" key="2">
    <source>
        <dbReference type="EMBL" id="KAF2875623.1"/>
    </source>
</evidence>
<protein>
    <submittedName>
        <fullName evidence="2">Uncharacterized protein</fullName>
    </submittedName>
</protein>
<dbReference type="Proteomes" id="UP000481861">
    <property type="component" value="Unassembled WGS sequence"/>
</dbReference>